<evidence type="ECO:0000256" key="1">
    <source>
        <dbReference type="SAM" id="Phobius"/>
    </source>
</evidence>
<dbReference type="PANTHER" id="PTHR35340:SF5">
    <property type="entry name" value="ASST-DOMAIN-CONTAINING PROTEIN"/>
    <property type="match status" value="1"/>
</dbReference>
<feature type="transmembrane region" description="Helical" evidence="1">
    <location>
        <begin position="6"/>
        <end position="26"/>
    </location>
</feature>
<dbReference type="EMBL" id="CAACVJ010000235">
    <property type="protein sequence ID" value="VEP15144.1"/>
    <property type="molecule type" value="Genomic_DNA"/>
</dbReference>
<dbReference type="Proteomes" id="UP000320055">
    <property type="component" value="Unassembled WGS sequence"/>
</dbReference>
<name>A0A563VUS9_9CYAN</name>
<keyword evidence="1" id="KW-1133">Transmembrane helix</keyword>
<keyword evidence="1" id="KW-0472">Membrane</keyword>
<gene>
    <name evidence="2" type="ORF">H1P_310045</name>
</gene>
<keyword evidence="1" id="KW-0812">Transmembrane</keyword>
<evidence type="ECO:0008006" key="4">
    <source>
        <dbReference type="Google" id="ProtNLM"/>
    </source>
</evidence>
<protein>
    <recommendedName>
        <fullName evidence="4">Arylsulfotransferase (ASST)</fullName>
    </recommendedName>
</protein>
<proteinExistence type="predicted"/>
<dbReference type="InterPro" id="IPR039535">
    <property type="entry name" value="ASST-like"/>
</dbReference>
<reference evidence="2 3" key="1">
    <citation type="submission" date="2019-01" db="EMBL/GenBank/DDBJ databases">
        <authorList>
            <person name="Brito A."/>
        </authorList>
    </citation>
    <scope>NUCLEOTIDE SEQUENCE [LARGE SCALE GENOMIC DNA]</scope>
    <source>
        <strain evidence="2">1</strain>
    </source>
</reference>
<dbReference type="OrthoDB" id="264813at2"/>
<dbReference type="Pfam" id="PF14269">
    <property type="entry name" value="Arylsulfotran_2"/>
    <property type="match status" value="1"/>
</dbReference>
<dbReference type="PANTHER" id="PTHR35340">
    <property type="entry name" value="PQQ ENZYME REPEAT PROTEIN-RELATED"/>
    <property type="match status" value="1"/>
</dbReference>
<dbReference type="InterPro" id="IPR053143">
    <property type="entry name" value="Arylsulfate_ST"/>
</dbReference>
<organism evidence="2 3">
    <name type="scientific">Hyella patelloides LEGE 07179</name>
    <dbReference type="NCBI Taxonomy" id="945734"/>
    <lineage>
        <taxon>Bacteria</taxon>
        <taxon>Bacillati</taxon>
        <taxon>Cyanobacteriota</taxon>
        <taxon>Cyanophyceae</taxon>
        <taxon>Pleurocapsales</taxon>
        <taxon>Hyellaceae</taxon>
        <taxon>Hyella</taxon>
    </lineage>
</organism>
<dbReference type="AlphaFoldDB" id="A0A563VUS9"/>
<keyword evidence="3" id="KW-1185">Reference proteome</keyword>
<accession>A0A563VUS9</accession>
<evidence type="ECO:0000313" key="2">
    <source>
        <dbReference type="EMBL" id="VEP15144.1"/>
    </source>
</evidence>
<evidence type="ECO:0000313" key="3">
    <source>
        <dbReference type="Proteomes" id="UP000320055"/>
    </source>
</evidence>
<sequence length="442" mass="51086">MTSQRFSLIFFLISSVFISFNVGYLVREFQFFPHQFYNEAAKGWEKIRERNSEKLPWYYIRLNKLPFEVDSNSAKTSEGLTLVTKMAADRQIVVEIIDIEGNIVHKWDIDWFEIWPDAQHLPENDIPKEKPGTNIHGAVVMENGDLVFNFEYLGLVRIDRKGEVVWRLPYQTHHSIHKHDDGNLWVSGSRYHTRRNSRFPHLIPPFYEETILEVSPEGEILREWSVADILQKNGYTGLLYQGTLNNESTQIKGDGLILGNSDILHLNDVEPFSSKLEEGFFKQGDVLVSLRNINTVFVFNIESEKIKFISIGQVVRQHDPDFIDGNSFSVFDNNNISAVEANLRQSRILIMSAKENTTDVFFEGTVEKPFFTNVMGKHQWQPNGNLLITESKAGRGFEIDRQGEVVWQYINYVDEGVVGIVGEVQRLPSEYTYLFNNFNSEK</sequence>
<dbReference type="SUPFAM" id="SSF101898">
    <property type="entry name" value="NHL repeat"/>
    <property type="match status" value="1"/>
</dbReference>